<sequence length="150" mass="16853">MSASALEEILMPDLSSLEGNDLVSLQAPVKLPHDPTHTPWLLARLVLMGLNAYFPQQSPTSFIWSHLQEAIPVLHWGASWWYILPGWEKNLVSLAPLSHKRLQSIQVQLRTCYHPFRQFSVATFAKGPSLLTAPILIGCCCNFSYGERVI</sequence>
<dbReference type="EMBL" id="QTSX02002175">
    <property type="protein sequence ID" value="KAJ9077861.1"/>
    <property type="molecule type" value="Genomic_DNA"/>
</dbReference>
<reference evidence="1" key="1">
    <citation type="submission" date="2022-04" db="EMBL/GenBank/DDBJ databases">
        <title>Genome of the entomopathogenic fungus Entomophthora muscae.</title>
        <authorList>
            <person name="Elya C."/>
            <person name="Lovett B.R."/>
            <person name="Lee E."/>
            <person name="Macias A.M."/>
            <person name="Hajek A.E."/>
            <person name="De Bivort B.L."/>
            <person name="Kasson M.T."/>
            <person name="De Fine Licht H.H."/>
            <person name="Stajich J.E."/>
        </authorList>
    </citation>
    <scope>NUCLEOTIDE SEQUENCE</scope>
    <source>
        <strain evidence="1">Berkeley</strain>
    </source>
</reference>
<name>A0ACC2TU18_9FUNG</name>
<comment type="caution">
    <text evidence="1">The sequence shown here is derived from an EMBL/GenBank/DDBJ whole genome shotgun (WGS) entry which is preliminary data.</text>
</comment>
<evidence type="ECO:0000313" key="2">
    <source>
        <dbReference type="Proteomes" id="UP001165960"/>
    </source>
</evidence>
<evidence type="ECO:0000313" key="1">
    <source>
        <dbReference type="EMBL" id="KAJ9077861.1"/>
    </source>
</evidence>
<gene>
    <name evidence="1" type="ORF">DSO57_1012684</name>
</gene>
<accession>A0ACC2TU18</accession>
<dbReference type="Proteomes" id="UP001165960">
    <property type="component" value="Unassembled WGS sequence"/>
</dbReference>
<organism evidence="1 2">
    <name type="scientific">Entomophthora muscae</name>
    <dbReference type="NCBI Taxonomy" id="34485"/>
    <lineage>
        <taxon>Eukaryota</taxon>
        <taxon>Fungi</taxon>
        <taxon>Fungi incertae sedis</taxon>
        <taxon>Zoopagomycota</taxon>
        <taxon>Entomophthoromycotina</taxon>
        <taxon>Entomophthoromycetes</taxon>
        <taxon>Entomophthorales</taxon>
        <taxon>Entomophthoraceae</taxon>
        <taxon>Entomophthora</taxon>
    </lineage>
</organism>
<proteinExistence type="predicted"/>
<keyword evidence="2" id="KW-1185">Reference proteome</keyword>
<protein>
    <submittedName>
        <fullName evidence="1">Uncharacterized protein</fullName>
    </submittedName>
</protein>